<keyword evidence="1" id="KW-0812">Transmembrane</keyword>
<dbReference type="EMBL" id="SNZH01000003">
    <property type="protein sequence ID" value="TDR46619.1"/>
    <property type="molecule type" value="Genomic_DNA"/>
</dbReference>
<feature type="transmembrane region" description="Helical" evidence="1">
    <location>
        <begin position="99"/>
        <end position="124"/>
    </location>
</feature>
<evidence type="ECO:0000313" key="2">
    <source>
        <dbReference type="EMBL" id="TDR46619.1"/>
    </source>
</evidence>
<keyword evidence="1" id="KW-1133">Transmembrane helix</keyword>
<gene>
    <name evidence="2" type="ORF">DFR29_103153</name>
</gene>
<dbReference type="Proteomes" id="UP000295293">
    <property type="component" value="Unassembled WGS sequence"/>
</dbReference>
<organism evidence="2 3">
    <name type="scientific">Tahibacter aquaticus</name>
    <dbReference type="NCBI Taxonomy" id="520092"/>
    <lineage>
        <taxon>Bacteria</taxon>
        <taxon>Pseudomonadati</taxon>
        <taxon>Pseudomonadota</taxon>
        <taxon>Gammaproteobacteria</taxon>
        <taxon>Lysobacterales</taxon>
        <taxon>Rhodanobacteraceae</taxon>
        <taxon>Tahibacter</taxon>
    </lineage>
</organism>
<dbReference type="AlphaFoldDB" id="A0A4R6Z4Y7"/>
<feature type="transmembrane region" description="Helical" evidence="1">
    <location>
        <begin position="12"/>
        <end position="34"/>
    </location>
</feature>
<protein>
    <recommendedName>
        <fullName evidence="4">Ubiquinone biosynthesis protein UbiH</fullName>
    </recommendedName>
</protein>
<accession>A0A4R6Z4Y7</accession>
<comment type="caution">
    <text evidence="2">The sequence shown here is derived from an EMBL/GenBank/DDBJ whole genome shotgun (WGS) entry which is preliminary data.</text>
</comment>
<dbReference type="OrthoDB" id="8912654at2"/>
<evidence type="ECO:0008006" key="4">
    <source>
        <dbReference type="Google" id="ProtNLM"/>
    </source>
</evidence>
<sequence>MSFVGLLTSYPAFLPSVLIGVLLVFWLLAIVGLLDFDSIGPDWLGGGHHHDADAEGLPDMLLALGLDRLPFSIVVSGVAFFWWLLTMLGSALLLPLLPLPLWATGTLLLLAALVVAALLASLALRPLKPLFTVHEHSAQQSAIGKRCRILTLSVEENFGQAEVEMGSGTRLTLQVFAEQPNDLVRDTQAVVVGFDAQRKRYRVATLGPD</sequence>
<evidence type="ECO:0000313" key="3">
    <source>
        <dbReference type="Proteomes" id="UP000295293"/>
    </source>
</evidence>
<name>A0A4R6Z4Y7_9GAMM</name>
<reference evidence="2 3" key="1">
    <citation type="submission" date="2019-03" db="EMBL/GenBank/DDBJ databases">
        <title>Genomic Encyclopedia of Type Strains, Phase IV (KMG-IV): sequencing the most valuable type-strain genomes for metagenomic binning, comparative biology and taxonomic classification.</title>
        <authorList>
            <person name="Goeker M."/>
        </authorList>
    </citation>
    <scope>NUCLEOTIDE SEQUENCE [LARGE SCALE GENOMIC DNA]</scope>
    <source>
        <strain evidence="2 3">DSM 21667</strain>
    </source>
</reference>
<keyword evidence="1" id="KW-0472">Membrane</keyword>
<dbReference type="RefSeq" id="WP_133817756.1">
    <property type="nucleotide sequence ID" value="NZ_SNZH01000003.1"/>
</dbReference>
<evidence type="ECO:0000256" key="1">
    <source>
        <dbReference type="SAM" id="Phobius"/>
    </source>
</evidence>
<keyword evidence="3" id="KW-1185">Reference proteome</keyword>
<feature type="transmembrane region" description="Helical" evidence="1">
    <location>
        <begin position="69"/>
        <end position="93"/>
    </location>
</feature>
<proteinExistence type="predicted"/>